<dbReference type="Proteomes" id="UP000190409">
    <property type="component" value="Unassembled WGS sequence"/>
</dbReference>
<feature type="transmembrane region" description="Helical" evidence="1">
    <location>
        <begin position="111"/>
        <end position="131"/>
    </location>
</feature>
<dbReference type="EMBL" id="MUYF01000003">
    <property type="protein sequence ID" value="OOL81572.1"/>
    <property type="molecule type" value="Genomic_DNA"/>
</dbReference>
<proteinExistence type="predicted"/>
<dbReference type="Proteomes" id="UP000249099">
    <property type="component" value="Unassembled WGS sequence"/>
</dbReference>
<evidence type="ECO:0000313" key="2">
    <source>
        <dbReference type="EMBL" id="OOL81572.1"/>
    </source>
</evidence>
<reference evidence="3 7" key="3">
    <citation type="submission" date="2019-07" db="EMBL/GenBank/DDBJ databases">
        <title>Genome assembly of a nasal isolate of Dolosigranulum pigrum from a chronic sinusitis patient.</title>
        <authorList>
            <person name="Baig S."/>
            <person name="Overballe-Petersen S."/>
            <person name="Kaspar U."/>
            <person name="Rendboe A."/>
            <person name="de Man T."/>
            <person name="Liu C."/>
            <person name="Price L.B."/>
            <person name="Stegger M."/>
            <person name="Becker K."/>
            <person name="Skytt Andersen P."/>
        </authorList>
    </citation>
    <scope>NUCLEOTIDE SEQUENCE [LARGE SCALE GENOMIC DNA]</scope>
    <source>
        <strain evidence="3 7">83VPs-KB5</strain>
    </source>
</reference>
<reference evidence="2 5" key="1">
    <citation type="submission" date="2017-01" db="EMBL/GenBank/DDBJ databases">
        <title>Complete Genome Sequence of Dolosigranulum pigrum isolated from a Patient with interstitial lung disease.</title>
        <authorList>
            <person name="Mukhopadhyay R."/>
            <person name="Joaquin J."/>
            <person name="Hogue R."/>
            <person name="Fitzgerald S."/>
            <person name="Jospin G."/>
            <person name="Eisen J.A."/>
            <person name="Chaturvedi V."/>
        </authorList>
    </citation>
    <scope>NUCLEOTIDE SEQUENCE [LARGE SCALE GENOMIC DNA]</scope>
    <source>
        <strain evidence="2 5">15S00348</strain>
    </source>
</reference>
<dbReference type="RefSeq" id="WP_077863006.1">
    <property type="nucleotide sequence ID" value="NZ_CALUAQ010000003.1"/>
</dbReference>
<dbReference type="OrthoDB" id="2136671at2"/>
<keyword evidence="1" id="KW-1133">Transmembrane helix</keyword>
<keyword evidence="1" id="KW-0472">Membrane</keyword>
<evidence type="ECO:0000256" key="1">
    <source>
        <dbReference type="SAM" id="Phobius"/>
    </source>
</evidence>
<reference evidence="4 6" key="2">
    <citation type="submission" date="2017-03" db="EMBL/GenBank/DDBJ databases">
        <title>wgs assembly of Dolosigranulum pigrum KPL CDC strains.</title>
        <authorList>
            <person name="Brugger S.D."/>
            <person name="Pettigrew M."/>
            <person name="Kong Y."/>
            <person name="Lemon K.P."/>
        </authorList>
    </citation>
    <scope>NUCLEOTIDE SEQUENCE [LARGE SCALE GENOMIC DNA]</scope>
    <source>
        <strain evidence="4 6">KPL1931_CDC4294-98</strain>
    </source>
</reference>
<dbReference type="EMBL" id="CP041626">
    <property type="protein sequence ID" value="QDO90538.1"/>
    <property type="molecule type" value="Genomic_DNA"/>
</dbReference>
<feature type="transmembrane region" description="Helical" evidence="1">
    <location>
        <begin position="78"/>
        <end position="99"/>
    </location>
</feature>
<evidence type="ECO:0008006" key="8">
    <source>
        <dbReference type="Google" id="ProtNLM"/>
    </source>
</evidence>
<evidence type="ECO:0000313" key="6">
    <source>
        <dbReference type="Proteomes" id="UP000249099"/>
    </source>
</evidence>
<organism evidence="2 5">
    <name type="scientific">Dolosigranulum pigrum</name>
    <dbReference type="NCBI Taxonomy" id="29394"/>
    <lineage>
        <taxon>Bacteria</taxon>
        <taxon>Bacillati</taxon>
        <taxon>Bacillota</taxon>
        <taxon>Bacilli</taxon>
        <taxon>Lactobacillales</taxon>
        <taxon>Carnobacteriaceae</taxon>
        <taxon>Dolosigranulum</taxon>
    </lineage>
</organism>
<evidence type="ECO:0000313" key="5">
    <source>
        <dbReference type="Proteomes" id="UP000190409"/>
    </source>
</evidence>
<dbReference type="InterPro" id="IPR025699">
    <property type="entry name" value="ABC2_memb-like"/>
</dbReference>
<feature type="transmembrane region" description="Helical" evidence="1">
    <location>
        <begin position="169"/>
        <end position="193"/>
    </location>
</feature>
<evidence type="ECO:0000313" key="7">
    <source>
        <dbReference type="Proteomes" id="UP000315953"/>
    </source>
</evidence>
<accession>A0A1S8KPF3</accession>
<sequence>MKALLFKEFQMTFNWKTFVSYIALLFLIGTIFGHIQVALFAFTFALMHSSILEDDINDADVFINSLPVSRRMVVASKFLATMIEVALMLGTVYGSKIIVPLFSDLNWQTALLTFAGALILIGFYYTCYYVFGLKLLNVILVILFIMATVVFPILLNLNYLTKLIQIIQFLSEGIGLVIATSSSLLLVIVFYVISYKVYQRKEF</sequence>
<dbReference type="AlphaFoldDB" id="A0A1S8KPF3"/>
<gene>
    <name evidence="4" type="ORF">B8A44_02395</name>
    <name evidence="2" type="ORF">BWX42_07600</name>
    <name evidence="3" type="ORF">FNV33_00130</name>
</gene>
<protein>
    <recommendedName>
        <fullName evidence="8">ABC-2 transporter permease</fullName>
    </recommendedName>
</protein>
<feature type="transmembrane region" description="Helical" evidence="1">
    <location>
        <begin position="137"/>
        <end position="157"/>
    </location>
</feature>
<dbReference type="Pfam" id="PF13346">
    <property type="entry name" value="ABC2_membrane_5"/>
    <property type="match status" value="1"/>
</dbReference>
<dbReference type="EMBL" id="NAQV01000007">
    <property type="protein sequence ID" value="RAN64263.1"/>
    <property type="molecule type" value="Genomic_DNA"/>
</dbReference>
<name>A0A1S8KPF3_9LACT</name>
<dbReference type="Proteomes" id="UP000315953">
    <property type="component" value="Chromosome"/>
</dbReference>
<dbReference type="KEGG" id="dpm:FNV33_00130"/>
<evidence type="ECO:0000313" key="3">
    <source>
        <dbReference type="EMBL" id="QDO90538.1"/>
    </source>
</evidence>
<feature type="transmembrane region" description="Helical" evidence="1">
    <location>
        <begin position="21"/>
        <end position="47"/>
    </location>
</feature>
<keyword evidence="1" id="KW-0812">Transmembrane</keyword>
<evidence type="ECO:0000313" key="4">
    <source>
        <dbReference type="EMBL" id="RAN64263.1"/>
    </source>
</evidence>